<comment type="similarity">
    <text evidence="2">Belongs to the HdrA family.</text>
</comment>
<keyword evidence="7" id="KW-0408">Iron</keyword>
<dbReference type="Gene3D" id="3.40.50.720">
    <property type="entry name" value="NAD(P)-binding Rossmann-like Domain"/>
    <property type="match status" value="1"/>
</dbReference>
<evidence type="ECO:0000256" key="8">
    <source>
        <dbReference type="ARBA" id="ARBA00023014"/>
    </source>
</evidence>
<keyword evidence="3" id="KW-0004">4Fe-4S</keyword>
<keyword evidence="4" id="KW-0479">Metal-binding</keyword>
<dbReference type="Pfam" id="PF13534">
    <property type="entry name" value="Fer4_17"/>
    <property type="match status" value="1"/>
</dbReference>
<evidence type="ECO:0000256" key="2">
    <source>
        <dbReference type="ARBA" id="ARBA00006561"/>
    </source>
</evidence>
<dbReference type="InterPro" id="IPR017896">
    <property type="entry name" value="4Fe4S_Fe-S-bd"/>
</dbReference>
<evidence type="ECO:0000259" key="9">
    <source>
        <dbReference type="PROSITE" id="PS51379"/>
    </source>
</evidence>
<evidence type="ECO:0000256" key="4">
    <source>
        <dbReference type="ARBA" id="ARBA00022723"/>
    </source>
</evidence>
<dbReference type="Gene3D" id="3.30.70.3270">
    <property type="match status" value="1"/>
</dbReference>
<evidence type="ECO:0000256" key="6">
    <source>
        <dbReference type="ARBA" id="ARBA00023002"/>
    </source>
</evidence>
<dbReference type="GO" id="GO:0016491">
    <property type="term" value="F:oxidoreductase activity"/>
    <property type="evidence" value="ECO:0007669"/>
    <property type="project" value="UniProtKB-KW"/>
</dbReference>
<dbReference type="PROSITE" id="PS00198">
    <property type="entry name" value="4FE4S_FER_1"/>
    <property type="match status" value="1"/>
</dbReference>
<comment type="cofactor">
    <cofactor evidence="1">
        <name>FAD</name>
        <dbReference type="ChEBI" id="CHEBI:57692"/>
    </cofactor>
</comment>
<dbReference type="InterPro" id="IPR017900">
    <property type="entry name" value="4Fe4S_Fe_S_CS"/>
</dbReference>
<keyword evidence="5" id="KW-0274">FAD</keyword>
<feature type="domain" description="4Fe-4S ferredoxin-type" evidence="9">
    <location>
        <begin position="249"/>
        <end position="279"/>
    </location>
</feature>
<dbReference type="PANTHER" id="PTHR43498:SF1">
    <property type="entry name" value="COB--COM HETERODISULFIDE REDUCTASE IRON-SULFUR SUBUNIT A"/>
    <property type="match status" value="1"/>
</dbReference>
<dbReference type="Pfam" id="PF13450">
    <property type="entry name" value="NAD_binding_8"/>
    <property type="match status" value="1"/>
</dbReference>
<accession>X0YFY9</accession>
<name>X0YFY9_9ZZZZ</name>
<reference evidence="10" key="1">
    <citation type="journal article" date="2014" name="Front. Microbiol.">
        <title>High frequency of phylogenetically diverse reductive dehalogenase-homologous genes in deep subseafloor sedimentary metagenomes.</title>
        <authorList>
            <person name="Kawai M."/>
            <person name="Futagami T."/>
            <person name="Toyoda A."/>
            <person name="Takaki Y."/>
            <person name="Nishi S."/>
            <person name="Hori S."/>
            <person name="Arai W."/>
            <person name="Tsubouchi T."/>
            <person name="Morono Y."/>
            <person name="Uchiyama I."/>
            <person name="Ito T."/>
            <person name="Fujiyama A."/>
            <person name="Inagaki F."/>
            <person name="Takami H."/>
        </authorList>
    </citation>
    <scope>NUCLEOTIDE SEQUENCE</scope>
    <source>
        <strain evidence="10">Expedition CK06-06</strain>
    </source>
</reference>
<sequence>MTESDKKISIMGNEKPRIGVYVCHCGVNIGGVVSVPDLVEYAKTLPDVTVGREYKFFCSDVGQKMIKEDIEAGLINRVVVAACSPRMHEPTFRIACKEAGLNQFLFEMANIREHSTWVHMKDTEGAYEVAKDHIRLAIAKARKLAPLAVQKVKVEPASLIIGAGITGMNAALNLSAAGYKVYLVERSATIGGHMAQLDKTFPTMDCSSCILTPKMSEISRDKNIELLTYSEVEEVTGYVGNFEVKIKKKPHYVDQVKCNGCGICVDSCPISVANEFELGLATRKAIYVPFPQAVPSEYTIDMDSCIECGICARESVCEPLAINYDDKPEYINVKVGTIIVATGYDEYDPSGLKQYGYGKYPNVITGLQMERLLSSFGPVIGKPVKPSDLKDPHSIAFLQCVGSRNFREGGNKYCSRVCCMYATKQARQYKEKHPEADIYIFYMDIRAFGKG</sequence>
<organism evidence="10">
    <name type="scientific">marine sediment metagenome</name>
    <dbReference type="NCBI Taxonomy" id="412755"/>
    <lineage>
        <taxon>unclassified sequences</taxon>
        <taxon>metagenomes</taxon>
        <taxon>ecological metagenomes</taxon>
    </lineage>
</organism>
<feature type="non-terminal residue" evidence="10">
    <location>
        <position position="451"/>
    </location>
</feature>
<dbReference type="EMBL" id="BART01007210">
    <property type="protein sequence ID" value="GAG54914.1"/>
    <property type="molecule type" value="Genomic_DNA"/>
</dbReference>
<evidence type="ECO:0000256" key="1">
    <source>
        <dbReference type="ARBA" id="ARBA00001974"/>
    </source>
</evidence>
<dbReference type="PANTHER" id="PTHR43498">
    <property type="entry name" value="FERREDOXIN:COB-COM HETERODISULFIDE REDUCTASE SUBUNIT A"/>
    <property type="match status" value="1"/>
</dbReference>
<proteinExistence type="inferred from homology"/>
<evidence type="ECO:0000256" key="3">
    <source>
        <dbReference type="ARBA" id="ARBA00022485"/>
    </source>
</evidence>
<dbReference type="PROSITE" id="PS51379">
    <property type="entry name" value="4FE4S_FER_2"/>
    <property type="match status" value="2"/>
</dbReference>
<gene>
    <name evidence="10" type="ORF">S01H4_16437</name>
</gene>
<dbReference type="SUPFAM" id="SSF51905">
    <property type="entry name" value="FAD/NAD(P)-binding domain"/>
    <property type="match status" value="1"/>
</dbReference>
<keyword evidence="6" id="KW-0560">Oxidoreductase</keyword>
<keyword evidence="5" id="KW-0285">Flavoprotein</keyword>
<dbReference type="AlphaFoldDB" id="X0YFY9"/>
<comment type="caution">
    <text evidence="10">The sequence shown here is derived from an EMBL/GenBank/DDBJ whole genome shotgun (WGS) entry which is preliminary data.</text>
</comment>
<keyword evidence="8" id="KW-0411">Iron-sulfur</keyword>
<dbReference type="GO" id="GO:0046872">
    <property type="term" value="F:metal ion binding"/>
    <property type="evidence" value="ECO:0007669"/>
    <property type="project" value="UniProtKB-KW"/>
</dbReference>
<evidence type="ECO:0000313" key="10">
    <source>
        <dbReference type="EMBL" id="GAG54914.1"/>
    </source>
</evidence>
<dbReference type="GO" id="GO:0051539">
    <property type="term" value="F:4 iron, 4 sulfur cluster binding"/>
    <property type="evidence" value="ECO:0007669"/>
    <property type="project" value="UniProtKB-KW"/>
</dbReference>
<dbReference type="InterPro" id="IPR039650">
    <property type="entry name" value="HdrA-like"/>
</dbReference>
<dbReference type="InterPro" id="IPR036188">
    <property type="entry name" value="FAD/NAD-bd_sf"/>
</dbReference>
<feature type="domain" description="4Fe-4S ferredoxin-type" evidence="9">
    <location>
        <begin position="296"/>
        <end position="327"/>
    </location>
</feature>
<protein>
    <recommendedName>
        <fullName evidence="9">4Fe-4S ferredoxin-type domain-containing protein</fullName>
    </recommendedName>
</protein>
<evidence type="ECO:0000256" key="5">
    <source>
        <dbReference type="ARBA" id="ARBA00022827"/>
    </source>
</evidence>
<evidence type="ECO:0000256" key="7">
    <source>
        <dbReference type="ARBA" id="ARBA00023004"/>
    </source>
</evidence>